<dbReference type="OrthoDB" id="3471188at2"/>
<organism evidence="2 3">
    <name type="scientific">Actinoplanes italicus</name>
    <dbReference type="NCBI Taxonomy" id="113567"/>
    <lineage>
        <taxon>Bacteria</taxon>
        <taxon>Bacillati</taxon>
        <taxon>Actinomycetota</taxon>
        <taxon>Actinomycetes</taxon>
        <taxon>Micromonosporales</taxon>
        <taxon>Micromonosporaceae</taxon>
        <taxon>Actinoplanes</taxon>
    </lineage>
</organism>
<accession>A0A2T0K2S7</accession>
<gene>
    <name evidence="2" type="ORF">CLV67_117179</name>
</gene>
<reference evidence="2 3" key="1">
    <citation type="submission" date="2018-03" db="EMBL/GenBank/DDBJ databases">
        <title>Genomic Encyclopedia of Archaeal and Bacterial Type Strains, Phase II (KMG-II): from individual species to whole genera.</title>
        <authorList>
            <person name="Goeker M."/>
        </authorList>
    </citation>
    <scope>NUCLEOTIDE SEQUENCE [LARGE SCALE GENOMIC DNA]</scope>
    <source>
        <strain evidence="2 3">DSM 43146</strain>
    </source>
</reference>
<evidence type="ECO:0000256" key="1">
    <source>
        <dbReference type="SAM" id="SignalP"/>
    </source>
</evidence>
<dbReference type="AlphaFoldDB" id="A0A2T0K2S7"/>
<feature type="signal peptide" evidence="1">
    <location>
        <begin position="1"/>
        <end position="26"/>
    </location>
</feature>
<evidence type="ECO:0000313" key="3">
    <source>
        <dbReference type="Proteomes" id="UP000239415"/>
    </source>
</evidence>
<dbReference type="RefSeq" id="WP_106326018.1">
    <property type="nucleotide sequence ID" value="NZ_BOMO01000057.1"/>
</dbReference>
<dbReference type="EMBL" id="PVMZ01000017">
    <property type="protein sequence ID" value="PRX17122.1"/>
    <property type="molecule type" value="Genomic_DNA"/>
</dbReference>
<evidence type="ECO:0000313" key="2">
    <source>
        <dbReference type="EMBL" id="PRX17122.1"/>
    </source>
</evidence>
<dbReference type="Proteomes" id="UP000239415">
    <property type="component" value="Unassembled WGS sequence"/>
</dbReference>
<keyword evidence="3" id="KW-1185">Reference proteome</keyword>
<protein>
    <submittedName>
        <fullName evidence="2">Uncharacterized protein</fullName>
    </submittedName>
</protein>
<comment type="caution">
    <text evidence="2">The sequence shown here is derived from an EMBL/GenBank/DDBJ whole genome shotgun (WGS) entry which is preliminary data.</text>
</comment>
<keyword evidence="1" id="KW-0732">Signal</keyword>
<sequence length="199" mass="20973">MRNTARWAAAAATMLTIGAAAAPANAGDRLARVTGSAEFTLTFSPDNDVRKFTFDVRAAPFTRPFPARPQGNPMDATGTVWVSHHVPDANITVTFEAAVDCMITTPGFAGITAIVTRADDLAAHMVGTRVGFSVQDGGRGGRGDRVGYTWSTSATQDENGDWVESKVGTCMVLAPFGPVTKGDVTVRHAELRPDPQPPA</sequence>
<name>A0A2T0K2S7_9ACTN</name>
<feature type="chain" id="PRO_5015771084" evidence="1">
    <location>
        <begin position="27"/>
        <end position="199"/>
    </location>
</feature>
<proteinExistence type="predicted"/>